<feature type="region of interest" description="Disordered" evidence="1">
    <location>
        <begin position="125"/>
        <end position="162"/>
    </location>
</feature>
<evidence type="ECO:0008006" key="4">
    <source>
        <dbReference type="Google" id="ProtNLM"/>
    </source>
</evidence>
<dbReference type="Proteomes" id="UP001189429">
    <property type="component" value="Unassembled WGS sequence"/>
</dbReference>
<evidence type="ECO:0000313" key="3">
    <source>
        <dbReference type="Proteomes" id="UP001189429"/>
    </source>
</evidence>
<keyword evidence="3" id="KW-1185">Reference proteome</keyword>
<reference evidence="2" key="1">
    <citation type="submission" date="2023-10" db="EMBL/GenBank/DDBJ databases">
        <authorList>
            <person name="Chen Y."/>
            <person name="Shah S."/>
            <person name="Dougan E. K."/>
            <person name="Thang M."/>
            <person name="Chan C."/>
        </authorList>
    </citation>
    <scope>NUCLEOTIDE SEQUENCE [LARGE SCALE GENOMIC DNA]</scope>
</reference>
<dbReference type="EMBL" id="CAUYUJ010019394">
    <property type="protein sequence ID" value="CAK0890857.1"/>
    <property type="molecule type" value="Genomic_DNA"/>
</dbReference>
<evidence type="ECO:0000313" key="2">
    <source>
        <dbReference type="EMBL" id="CAK0890857.1"/>
    </source>
</evidence>
<accession>A0ABN9WVI2</accession>
<sequence length="162" mass="16889">MAPAARDAELGAELGERGALMEQQTLLSDGGERPAAAGHPWLHRTPCALASVMVAISCTLVAMAWACLRGAAPVPQADHVAALRILSTKASGVATKTDGDTKWVLFPQEEERSAMALPQWLQFGSPADDEQAKPAELAEPAEPAELADLAAGPPAPPGFEFL</sequence>
<feature type="compositionally biased region" description="Low complexity" evidence="1">
    <location>
        <begin position="134"/>
        <end position="152"/>
    </location>
</feature>
<feature type="compositionally biased region" description="Pro residues" evidence="1">
    <location>
        <begin position="153"/>
        <end position="162"/>
    </location>
</feature>
<comment type="caution">
    <text evidence="2">The sequence shown here is derived from an EMBL/GenBank/DDBJ whole genome shotgun (WGS) entry which is preliminary data.</text>
</comment>
<proteinExistence type="predicted"/>
<feature type="non-terminal residue" evidence="2">
    <location>
        <position position="162"/>
    </location>
</feature>
<gene>
    <name evidence="2" type="ORF">PCOR1329_LOCUS70958</name>
</gene>
<organism evidence="2 3">
    <name type="scientific">Prorocentrum cordatum</name>
    <dbReference type="NCBI Taxonomy" id="2364126"/>
    <lineage>
        <taxon>Eukaryota</taxon>
        <taxon>Sar</taxon>
        <taxon>Alveolata</taxon>
        <taxon>Dinophyceae</taxon>
        <taxon>Prorocentrales</taxon>
        <taxon>Prorocentraceae</taxon>
        <taxon>Prorocentrum</taxon>
    </lineage>
</organism>
<name>A0ABN9WVI2_9DINO</name>
<evidence type="ECO:0000256" key="1">
    <source>
        <dbReference type="SAM" id="MobiDB-lite"/>
    </source>
</evidence>
<protein>
    <recommendedName>
        <fullName evidence="4">Transmembrane protein</fullName>
    </recommendedName>
</protein>